<dbReference type="Proteomes" id="UP000472274">
    <property type="component" value="Unplaced"/>
</dbReference>
<sequence>ITTPSLSQVRQNFPAECEAGVTCMVNLELYASGVFVYAEKGSMQRSS</sequence>
<dbReference type="InterPro" id="IPR012347">
    <property type="entry name" value="Ferritin-like"/>
</dbReference>
<dbReference type="Gene3D" id="1.20.1260.10">
    <property type="match status" value="1"/>
</dbReference>
<keyword evidence="2" id="KW-1185">Reference proteome</keyword>
<accession>A0A674I572</accession>
<proteinExistence type="predicted"/>
<protein>
    <submittedName>
        <fullName evidence="1">Uncharacterized protein</fullName>
    </submittedName>
</protein>
<reference evidence="1" key="1">
    <citation type="submission" date="2025-08" db="UniProtKB">
        <authorList>
            <consortium name="Ensembl"/>
        </authorList>
    </citation>
    <scope>IDENTIFICATION</scope>
</reference>
<organism evidence="1 2">
    <name type="scientific">Terrapene triunguis</name>
    <name type="common">Three-toed box turtle</name>
    <dbReference type="NCBI Taxonomy" id="2587831"/>
    <lineage>
        <taxon>Eukaryota</taxon>
        <taxon>Metazoa</taxon>
        <taxon>Chordata</taxon>
        <taxon>Craniata</taxon>
        <taxon>Vertebrata</taxon>
        <taxon>Euteleostomi</taxon>
        <taxon>Archelosauria</taxon>
        <taxon>Testudinata</taxon>
        <taxon>Testudines</taxon>
        <taxon>Cryptodira</taxon>
        <taxon>Durocryptodira</taxon>
        <taxon>Testudinoidea</taxon>
        <taxon>Emydidae</taxon>
        <taxon>Terrapene</taxon>
    </lineage>
</organism>
<evidence type="ECO:0000313" key="2">
    <source>
        <dbReference type="Proteomes" id="UP000472274"/>
    </source>
</evidence>
<dbReference type="AlphaFoldDB" id="A0A674I572"/>
<name>A0A674I572_9SAUR</name>
<reference evidence="1" key="2">
    <citation type="submission" date="2025-09" db="UniProtKB">
        <authorList>
            <consortium name="Ensembl"/>
        </authorList>
    </citation>
    <scope>IDENTIFICATION</scope>
</reference>
<dbReference type="Ensembl" id="ENSTMTT00000003342.1">
    <property type="protein sequence ID" value="ENSTMTP00000003223.1"/>
    <property type="gene ID" value="ENSTMTG00000002430.1"/>
</dbReference>
<evidence type="ECO:0000313" key="1">
    <source>
        <dbReference type="Ensembl" id="ENSTMTP00000003223.1"/>
    </source>
</evidence>
<dbReference type="InParanoid" id="A0A674I572"/>